<evidence type="ECO:0000313" key="2">
    <source>
        <dbReference type="EMBL" id="UWZ50385.1"/>
    </source>
</evidence>
<dbReference type="RefSeq" id="WP_156090346.1">
    <property type="nucleotide sequence ID" value="NZ_CP073767.1"/>
</dbReference>
<feature type="chain" id="PRO_5040240090" evidence="1">
    <location>
        <begin position="25"/>
        <end position="633"/>
    </location>
</feature>
<keyword evidence="3" id="KW-1185">Reference proteome</keyword>
<dbReference type="EMBL" id="CP073767">
    <property type="protein sequence ID" value="UWZ50385.1"/>
    <property type="molecule type" value="Genomic_DNA"/>
</dbReference>
<dbReference type="Proteomes" id="UP001058003">
    <property type="component" value="Chromosome"/>
</dbReference>
<dbReference type="Gene3D" id="2.120.10.30">
    <property type="entry name" value="TolB, C-terminal domain"/>
    <property type="match status" value="2"/>
</dbReference>
<dbReference type="PANTHER" id="PTHR30032">
    <property type="entry name" value="N-ACETYLMURAMOYL-L-ALANINE AMIDASE-RELATED"/>
    <property type="match status" value="1"/>
</dbReference>
<dbReference type="InterPro" id="IPR006311">
    <property type="entry name" value="TAT_signal"/>
</dbReference>
<evidence type="ECO:0000313" key="3">
    <source>
        <dbReference type="Proteomes" id="UP001058003"/>
    </source>
</evidence>
<organism evidence="2 3">
    <name type="scientific">Dactylosporangium aurantiacum</name>
    <dbReference type="NCBI Taxonomy" id="35754"/>
    <lineage>
        <taxon>Bacteria</taxon>
        <taxon>Bacillati</taxon>
        <taxon>Actinomycetota</taxon>
        <taxon>Actinomycetes</taxon>
        <taxon>Micromonosporales</taxon>
        <taxon>Micromonosporaceae</taxon>
        <taxon>Dactylosporangium</taxon>
    </lineage>
</organism>
<dbReference type="KEGG" id="daur:Daura_26485"/>
<gene>
    <name evidence="2" type="ORF">Daura_26485</name>
</gene>
<dbReference type="InterPro" id="IPR007253">
    <property type="entry name" value="Cell_wall-bd_2"/>
</dbReference>
<dbReference type="AlphaFoldDB" id="A0A9Q9ID40"/>
<sequence>MAFALTRRSAMLGAVAAAAGTAMSGLIPGQRRAEASLPGKTAGITYRYGGKIWWADLDGGNARVLAADAGGAGSGTWSPDGSRLVYSNGFSLMSVRADGTETFTVLGVEATPVTEPAFTPDGAYVVFTADPMGLSIYHAAGRSGAGTRSGELTVPANGTPVSAAAVAADGTIVFQRGSDVYRVAGPTAVAKVISDAAAPDFSPDSASLAFVRAGQIWTANADGSGAAQLTTAANSGSTDNSDPAWATNGQSILFTSVEGGTPKIKRIDLATKAVTLLVAKGTEPTCQPVNRNTVHRVWGQTALGTAVAASRYNWADHSAADGTRGQAKAVVLSRDDTYLDALGGSALAVVKQGPLLITPPKSLHADTKAELQRVLAPGGTVYLLGGTAALSAAVETQVTGLGYTVVRLWGQDEYATAIAIAKAITATPSTIIVATSLKYYDALAAGAAAGATPGTVVVLCAGTALPAATAAYLNGFDPTQGSAGNSRVVAVGGPAMYALLNARNGGQLPAWPSTFYPPVLYGPTEFETAVEVARYFFPSPRTAAVATAVTWFDALTGGAMIGTADGPLLLGSAGDLGPATQAYFSENSATLELAVLLGGPLALKDTLIDALGRSIAAPGAYEFSQYTETSTGR</sequence>
<name>A0A9Q9ID40_9ACTN</name>
<dbReference type="SUPFAM" id="SSF82171">
    <property type="entry name" value="DPP6 N-terminal domain-like"/>
    <property type="match status" value="1"/>
</dbReference>
<reference evidence="2" key="1">
    <citation type="submission" date="2021-04" db="EMBL/GenBank/DDBJ databases">
        <title>Dactylosporangium aurantiacum NRRL B-8018 full assembly.</title>
        <authorList>
            <person name="Hartkoorn R.C."/>
            <person name="Beaudoing E."/>
            <person name="Hot D."/>
        </authorList>
    </citation>
    <scope>NUCLEOTIDE SEQUENCE</scope>
    <source>
        <strain evidence="2">NRRL B-8018</strain>
    </source>
</reference>
<dbReference type="InterPro" id="IPR011659">
    <property type="entry name" value="WD40"/>
</dbReference>
<dbReference type="PROSITE" id="PS51318">
    <property type="entry name" value="TAT"/>
    <property type="match status" value="1"/>
</dbReference>
<feature type="signal peptide" evidence="1">
    <location>
        <begin position="1"/>
        <end position="24"/>
    </location>
</feature>
<dbReference type="InterPro" id="IPR011042">
    <property type="entry name" value="6-blade_b-propeller_TolB-like"/>
</dbReference>
<proteinExistence type="predicted"/>
<evidence type="ECO:0000256" key="1">
    <source>
        <dbReference type="SAM" id="SignalP"/>
    </source>
</evidence>
<protein>
    <submittedName>
        <fullName evidence="2">Cell wall-binding repeat-containing protein</fullName>
    </submittedName>
</protein>
<dbReference type="Pfam" id="PF04122">
    <property type="entry name" value="CW_binding_2"/>
    <property type="match status" value="3"/>
</dbReference>
<dbReference type="PANTHER" id="PTHR30032:SF8">
    <property type="entry name" value="GERMINATION-SPECIFIC N-ACETYLMURAMOYL-L-ALANINE AMIDASE"/>
    <property type="match status" value="1"/>
</dbReference>
<keyword evidence="1" id="KW-0732">Signal</keyword>
<accession>A0A9Q9ID40</accession>
<dbReference type="InterPro" id="IPR051922">
    <property type="entry name" value="Bact_Sporulation_Assoc"/>
</dbReference>
<dbReference type="Pfam" id="PF07676">
    <property type="entry name" value="PD40"/>
    <property type="match status" value="2"/>
</dbReference>
<dbReference type="OrthoDB" id="262125at2"/>